<proteinExistence type="inferred from homology"/>
<dbReference type="SUPFAM" id="SSF51338">
    <property type="entry name" value="Composite domain of metallo-dependent hydrolases"/>
    <property type="match status" value="1"/>
</dbReference>
<dbReference type="Proteomes" id="UP000321638">
    <property type="component" value="Unassembled WGS sequence"/>
</dbReference>
<evidence type="ECO:0000313" key="5">
    <source>
        <dbReference type="Proteomes" id="UP000321638"/>
    </source>
</evidence>
<dbReference type="RefSeq" id="WP_147851034.1">
    <property type="nucleotide sequence ID" value="NZ_VDUZ01000049.1"/>
</dbReference>
<name>A0A5C8PCM6_9HYPH</name>
<comment type="similarity">
    <text evidence="1">Belongs to the metallo-dependent hydrolases superfamily. ATZ/TRZ family.</text>
</comment>
<dbReference type="Gene3D" id="2.30.40.10">
    <property type="entry name" value="Urease, subunit C, domain 1"/>
    <property type="match status" value="1"/>
</dbReference>
<dbReference type="InterPro" id="IPR011059">
    <property type="entry name" value="Metal-dep_hydrolase_composite"/>
</dbReference>
<dbReference type="InterPro" id="IPR050287">
    <property type="entry name" value="MTA/SAH_deaminase"/>
</dbReference>
<sequence>MVKATTHTVIRGGRMIDPGKRQAVAADILIKGDTIAAIGRPKMAAPQDASTIDAQGRLLHAGLVNAHMHSHGGLARGLGDRWTLELLLTAGPWLGGGRTVRDKYLSALLVACEMLLKGCTATYDLMAEFPTPSVDGIDAVARAYSDAGLRAVLAPMTADISFFDAIPGLMDRLPPALRREAEAFRLAPYRASIRQMKKILHGWSYDRALVRPALAPTIPHHCSDPFLAACRDLARDYGVGMHTHVSESKVQVIAGYQRYGTSLTWHLDALGIVGPDFTVAHGVWLDHDDMQLLGDKGASVAHNPGSNMRLGSGLADMRGMLERKVNVGIGTDGASCADNQNMYEAMRLASFASKVQGPDIERWITTDEALHAATLGSARALGFGDDIGRLAPGCKADIVFLELAHPNWMPCNDPVNALVHAEDGTAVHSVMVGGRMVVENRKLLTVDLATLAREVDEVRERLQRATRPAKAVCDRLEKVVGAFCPGLARQPLHIHRYGASHAH</sequence>
<dbReference type="PANTHER" id="PTHR43794">
    <property type="entry name" value="AMINOHYDROLASE SSNA-RELATED"/>
    <property type="match status" value="1"/>
</dbReference>
<protein>
    <submittedName>
        <fullName evidence="4">Amidohydrolase</fullName>
    </submittedName>
</protein>
<evidence type="ECO:0000256" key="1">
    <source>
        <dbReference type="ARBA" id="ARBA00006745"/>
    </source>
</evidence>
<dbReference type="InterPro" id="IPR032466">
    <property type="entry name" value="Metal_Hydrolase"/>
</dbReference>
<evidence type="ECO:0000259" key="3">
    <source>
        <dbReference type="Pfam" id="PF01979"/>
    </source>
</evidence>
<accession>A0A5C8PCM6</accession>
<keyword evidence="2 4" id="KW-0378">Hydrolase</keyword>
<dbReference type="InterPro" id="IPR006680">
    <property type="entry name" value="Amidohydro-rel"/>
</dbReference>
<dbReference type="Pfam" id="PF01979">
    <property type="entry name" value="Amidohydro_1"/>
    <property type="match status" value="1"/>
</dbReference>
<gene>
    <name evidence="4" type="ORF">FHP25_31770</name>
</gene>
<dbReference type="EMBL" id="VDUZ01000049">
    <property type="protein sequence ID" value="TXL71053.1"/>
    <property type="molecule type" value="Genomic_DNA"/>
</dbReference>
<comment type="caution">
    <text evidence="4">The sequence shown here is derived from an EMBL/GenBank/DDBJ whole genome shotgun (WGS) entry which is preliminary data.</text>
</comment>
<dbReference type="Gene3D" id="3.20.20.140">
    <property type="entry name" value="Metal-dependent hydrolases"/>
    <property type="match status" value="1"/>
</dbReference>
<dbReference type="OrthoDB" id="9796020at2"/>
<dbReference type="CDD" id="cd01298">
    <property type="entry name" value="ATZ_TRZ_like"/>
    <property type="match status" value="1"/>
</dbReference>
<dbReference type="GO" id="GO:0016810">
    <property type="term" value="F:hydrolase activity, acting on carbon-nitrogen (but not peptide) bonds"/>
    <property type="evidence" value="ECO:0007669"/>
    <property type="project" value="InterPro"/>
</dbReference>
<dbReference type="SUPFAM" id="SSF51556">
    <property type="entry name" value="Metallo-dependent hydrolases"/>
    <property type="match status" value="1"/>
</dbReference>
<feature type="domain" description="Amidohydrolase-related" evidence="3">
    <location>
        <begin position="60"/>
        <end position="437"/>
    </location>
</feature>
<organism evidence="4 5">
    <name type="scientific">Vineibacter terrae</name>
    <dbReference type="NCBI Taxonomy" id="2586908"/>
    <lineage>
        <taxon>Bacteria</taxon>
        <taxon>Pseudomonadati</taxon>
        <taxon>Pseudomonadota</taxon>
        <taxon>Alphaproteobacteria</taxon>
        <taxon>Hyphomicrobiales</taxon>
        <taxon>Vineibacter</taxon>
    </lineage>
</organism>
<evidence type="ECO:0000256" key="2">
    <source>
        <dbReference type="ARBA" id="ARBA00022801"/>
    </source>
</evidence>
<dbReference type="AlphaFoldDB" id="A0A5C8PCM6"/>
<keyword evidence="5" id="KW-1185">Reference proteome</keyword>
<reference evidence="4 5" key="1">
    <citation type="submission" date="2019-06" db="EMBL/GenBank/DDBJ databases">
        <title>New taxonomy in bacterial strain CC-CFT640, isolated from vineyard.</title>
        <authorList>
            <person name="Lin S.-Y."/>
            <person name="Tsai C.-F."/>
            <person name="Young C.-C."/>
        </authorList>
    </citation>
    <scope>NUCLEOTIDE SEQUENCE [LARGE SCALE GENOMIC DNA]</scope>
    <source>
        <strain evidence="4 5">CC-CFT640</strain>
    </source>
</reference>
<evidence type="ECO:0000313" key="4">
    <source>
        <dbReference type="EMBL" id="TXL71053.1"/>
    </source>
</evidence>
<dbReference type="PANTHER" id="PTHR43794:SF11">
    <property type="entry name" value="AMIDOHYDROLASE-RELATED DOMAIN-CONTAINING PROTEIN"/>
    <property type="match status" value="1"/>
</dbReference>